<organism evidence="1 2">
    <name type="scientific">Ilex paraguariensis</name>
    <name type="common">yerba mate</name>
    <dbReference type="NCBI Taxonomy" id="185542"/>
    <lineage>
        <taxon>Eukaryota</taxon>
        <taxon>Viridiplantae</taxon>
        <taxon>Streptophyta</taxon>
        <taxon>Embryophyta</taxon>
        <taxon>Tracheophyta</taxon>
        <taxon>Spermatophyta</taxon>
        <taxon>Magnoliopsida</taxon>
        <taxon>eudicotyledons</taxon>
        <taxon>Gunneridae</taxon>
        <taxon>Pentapetalae</taxon>
        <taxon>asterids</taxon>
        <taxon>campanulids</taxon>
        <taxon>Aquifoliales</taxon>
        <taxon>Aquifoliaceae</taxon>
        <taxon>Ilex</taxon>
    </lineage>
</organism>
<name>A0ABC8TRI3_9AQUA</name>
<evidence type="ECO:0000313" key="2">
    <source>
        <dbReference type="Proteomes" id="UP001642360"/>
    </source>
</evidence>
<proteinExistence type="predicted"/>
<sequence>MNDVVLCRIYEKKSKQAGKEREQSPNEPQGRLCTESSVVAHHQTSLIKRKQSPIHHTVLEVGEPSCGGQWNTPQPCQLPTKSSPFQAQLCQTNRLDHLISERSALWVGKSSEASQLNQIQPSQEEAAFRPLSARQPIWGQNSETISGLVVGHSIAQSGLISSMIDSSRENNLPTHPIVNHVFADGNSQPQNNLSEEYFNFQTQMPCESSNAWFWKNIVCSNGHEQQENNLSEEPLNFQTGNAGGNQRPTIVTSMAELLAPSTSSSAAFSQTPVQMTLEEAEAFLLGC</sequence>
<dbReference type="EMBL" id="CAUOFW020005456">
    <property type="protein sequence ID" value="CAK9170230.1"/>
    <property type="molecule type" value="Genomic_DNA"/>
</dbReference>
<accession>A0ABC8TRI3</accession>
<evidence type="ECO:0000313" key="1">
    <source>
        <dbReference type="EMBL" id="CAK9170230.1"/>
    </source>
</evidence>
<reference evidence="1 2" key="1">
    <citation type="submission" date="2024-02" db="EMBL/GenBank/DDBJ databases">
        <authorList>
            <person name="Vignale AGUSTIN F."/>
            <person name="Sosa J E."/>
            <person name="Modenutti C."/>
        </authorList>
    </citation>
    <scope>NUCLEOTIDE SEQUENCE [LARGE SCALE GENOMIC DNA]</scope>
</reference>
<dbReference type="Proteomes" id="UP001642360">
    <property type="component" value="Unassembled WGS sequence"/>
</dbReference>
<gene>
    <name evidence="1" type="ORF">ILEXP_LOCUS39715</name>
</gene>
<keyword evidence="2" id="KW-1185">Reference proteome</keyword>
<protein>
    <submittedName>
        <fullName evidence="1">Uncharacterized protein</fullName>
    </submittedName>
</protein>
<comment type="caution">
    <text evidence="1">The sequence shown here is derived from an EMBL/GenBank/DDBJ whole genome shotgun (WGS) entry which is preliminary data.</text>
</comment>
<dbReference type="AlphaFoldDB" id="A0ABC8TRI3"/>